<dbReference type="SUPFAM" id="SSF55797">
    <property type="entry name" value="PR-1-like"/>
    <property type="match status" value="1"/>
</dbReference>
<dbReference type="PANTHER" id="PTHR31157">
    <property type="entry name" value="SCP DOMAIN-CONTAINING PROTEIN"/>
    <property type="match status" value="1"/>
</dbReference>
<sequence length="323" mass="35998">MKKWFITFCALFLFATVIPQVSAADLGDGKSGHVFRNVQVIKFENKNGIIVKTIEELAFTEVPLKNVPETIQLAKNTAEKIISQLHKATKQPNQSEKQEKPVVNETKPTVPTQNEGVNPPSQKEQHNPSTPVEENVETPSNKGLNNEQLKQILDQYLKEYQSNFNGEKTVTPAPTTPSQPVQTPEVKEEPTISQPTNQVSEFERQVVELTNAERAKAGLKPLTMYAPLMAVAKAKSQDMANLGYFSHTSPTYGSPFDQMRAAGIQYRAAGENIAQGQRTPEQVVNAWMNSPGHRANILNANYTHIGVGFVENGYYWTQQFIQM</sequence>
<feature type="compositionally biased region" description="Polar residues" evidence="1">
    <location>
        <begin position="106"/>
        <end position="146"/>
    </location>
</feature>
<evidence type="ECO:0000259" key="3">
    <source>
        <dbReference type="Pfam" id="PF00188"/>
    </source>
</evidence>
<keyword evidence="5" id="KW-1185">Reference proteome</keyword>
<dbReference type="CDD" id="cd05379">
    <property type="entry name" value="CAP_bacterial"/>
    <property type="match status" value="1"/>
</dbReference>
<dbReference type="Proteomes" id="UP000557217">
    <property type="component" value="Unassembled WGS sequence"/>
</dbReference>
<evidence type="ECO:0000313" key="4">
    <source>
        <dbReference type="EMBL" id="MBB5150103.1"/>
    </source>
</evidence>
<organism evidence="4 5">
    <name type="scientific">Ureibacillus thermosphaericus</name>
    <dbReference type="NCBI Taxonomy" id="51173"/>
    <lineage>
        <taxon>Bacteria</taxon>
        <taxon>Bacillati</taxon>
        <taxon>Bacillota</taxon>
        <taxon>Bacilli</taxon>
        <taxon>Bacillales</taxon>
        <taxon>Caryophanaceae</taxon>
        <taxon>Ureibacillus</taxon>
    </lineage>
</organism>
<evidence type="ECO:0000313" key="5">
    <source>
        <dbReference type="Proteomes" id="UP000557217"/>
    </source>
</evidence>
<keyword evidence="2" id="KW-0732">Signal</keyword>
<feature type="signal peptide" evidence="2">
    <location>
        <begin position="1"/>
        <end position="23"/>
    </location>
</feature>
<proteinExistence type="predicted"/>
<feature type="compositionally biased region" description="Polar residues" evidence="1">
    <location>
        <begin position="167"/>
        <end position="182"/>
    </location>
</feature>
<dbReference type="AlphaFoldDB" id="A0A840PW07"/>
<dbReference type="InterPro" id="IPR014258">
    <property type="entry name" value="CAP_domain_YkwD-like"/>
</dbReference>
<accession>A0A840PW07</accession>
<feature type="region of interest" description="Disordered" evidence="1">
    <location>
        <begin position="86"/>
        <end position="146"/>
    </location>
</feature>
<dbReference type="EMBL" id="JACHGZ010000038">
    <property type="protein sequence ID" value="MBB5150103.1"/>
    <property type="molecule type" value="Genomic_DNA"/>
</dbReference>
<evidence type="ECO:0000256" key="1">
    <source>
        <dbReference type="SAM" id="MobiDB-lite"/>
    </source>
</evidence>
<name>A0A840PW07_URETH</name>
<feature type="region of interest" description="Disordered" evidence="1">
    <location>
        <begin position="167"/>
        <end position="197"/>
    </location>
</feature>
<dbReference type="Gene3D" id="3.40.33.10">
    <property type="entry name" value="CAP"/>
    <property type="match status" value="1"/>
</dbReference>
<dbReference type="InterPro" id="IPR014044">
    <property type="entry name" value="CAP_dom"/>
</dbReference>
<gene>
    <name evidence="4" type="ORF">HNR36_002503</name>
</gene>
<dbReference type="Pfam" id="PF00188">
    <property type="entry name" value="CAP"/>
    <property type="match status" value="1"/>
</dbReference>
<dbReference type="NCBIfam" id="TIGR02909">
    <property type="entry name" value="spore_YkwD"/>
    <property type="match status" value="1"/>
</dbReference>
<dbReference type="RefSeq" id="WP_016839359.1">
    <property type="nucleotide sequence ID" value="NZ_JAAXPW010000035.1"/>
</dbReference>
<protein>
    <submittedName>
        <fullName evidence="4">Putative YkwD family protein</fullName>
    </submittedName>
</protein>
<dbReference type="PANTHER" id="PTHR31157:SF1">
    <property type="entry name" value="SCP DOMAIN-CONTAINING PROTEIN"/>
    <property type="match status" value="1"/>
</dbReference>
<feature type="chain" id="PRO_5032541592" evidence="2">
    <location>
        <begin position="24"/>
        <end position="323"/>
    </location>
</feature>
<feature type="domain" description="SCP" evidence="3">
    <location>
        <begin position="208"/>
        <end position="320"/>
    </location>
</feature>
<evidence type="ECO:0000256" key="2">
    <source>
        <dbReference type="SAM" id="SignalP"/>
    </source>
</evidence>
<dbReference type="InterPro" id="IPR035940">
    <property type="entry name" value="CAP_sf"/>
</dbReference>
<reference evidence="4 5" key="1">
    <citation type="submission" date="2020-08" db="EMBL/GenBank/DDBJ databases">
        <title>Genomic Encyclopedia of Type Strains, Phase IV (KMG-IV): sequencing the most valuable type-strain genomes for metagenomic binning, comparative biology and taxonomic classification.</title>
        <authorList>
            <person name="Goeker M."/>
        </authorList>
    </citation>
    <scope>NUCLEOTIDE SEQUENCE [LARGE SCALE GENOMIC DNA]</scope>
    <source>
        <strain evidence="4 5">DSM 10633</strain>
    </source>
</reference>
<comment type="caution">
    <text evidence="4">The sequence shown here is derived from an EMBL/GenBank/DDBJ whole genome shotgun (WGS) entry which is preliminary data.</text>
</comment>